<evidence type="ECO:0000256" key="2">
    <source>
        <dbReference type="ARBA" id="ARBA00002764"/>
    </source>
</evidence>
<dbReference type="Gene3D" id="3.40.50.2000">
    <property type="entry name" value="Glycogen Phosphorylase B"/>
    <property type="match status" value="2"/>
</dbReference>
<dbReference type="PANTHER" id="PTHR45825:SF11">
    <property type="entry name" value="ALPHA AMYLASE DOMAIN-CONTAINING PROTEIN"/>
    <property type="match status" value="1"/>
</dbReference>
<reference evidence="12 13" key="1">
    <citation type="journal article" date="2019" name="Nat. Med.">
        <title>A library of human gut bacterial isolates paired with longitudinal multiomics data enables mechanistic microbiome research.</title>
        <authorList>
            <person name="Poyet M."/>
            <person name="Groussin M."/>
            <person name="Gibbons S.M."/>
            <person name="Avila-Pacheco J."/>
            <person name="Jiang X."/>
            <person name="Kearney S.M."/>
            <person name="Perrotta A.R."/>
            <person name="Berdy B."/>
            <person name="Zhao S."/>
            <person name="Lieberman T.D."/>
            <person name="Swanson P.K."/>
            <person name="Smith M."/>
            <person name="Roesemann S."/>
            <person name="Alexander J.E."/>
            <person name="Rich S.A."/>
            <person name="Livny J."/>
            <person name="Vlamakis H."/>
            <person name="Clish C."/>
            <person name="Bullock K."/>
            <person name="Deik A."/>
            <person name="Scott J."/>
            <person name="Pierce K.A."/>
            <person name="Xavier R.J."/>
            <person name="Alm E.J."/>
        </authorList>
    </citation>
    <scope>NUCLEOTIDE SEQUENCE [LARGE SCALE GENOMIC DNA]</scope>
    <source>
        <strain evidence="10 12">BIOML-A4</strain>
        <strain evidence="11 13">BIOML-A5</strain>
    </source>
</reference>
<sequence length="477" mass="54759">MKSVLFVAAEGLPYIKTGGLADVIGSLPKILNEKGMDARVVLPLYKRIAEKYRGEFTKLKTIPIHVGVIDTVATIYQSQWENVTYYFIEHAGYFERDGLYGYPDDGERFAFYQKAVLEMLWALDFFPDIMHCHDWHTGMIAAMCHIQYPDDQRYQQIKHMYTIHNLAFQGNFPADVLTDCLGIERRYFDDGSMRFHNGISFMKTGIIFSDKITTVSPSYSQEILTAQYGEQMDEVLRFRQSDLYGIVNGIDTQMWDPMQDPALPAHYNAESVLEGKRANKAAVQKELGLRVADDVMMIGIVSRLTWQKGVYLIIEKMADIMGLDIQFVVLGTGETHIENQFKMMEDKYRRRAVYYCGYNDELAHRIYAGSDLFLMPSLFEPCGIGQLIAMHYGALPLVRETGGLRDTVHPYNQYTKEGNGFSFTAFNSHDMLYTLRCAADTYYLNRADWDQLVQQAMGTDVSWNLSADQYTQLYNEM</sequence>
<organism evidence="10 12">
    <name type="scientific">Holdemania massiliensis</name>
    <dbReference type="NCBI Taxonomy" id="1468449"/>
    <lineage>
        <taxon>Bacteria</taxon>
        <taxon>Bacillati</taxon>
        <taxon>Bacillota</taxon>
        <taxon>Erysipelotrichia</taxon>
        <taxon>Erysipelotrichales</taxon>
        <taxon>Erysipelotrichaceae</taxon>
        <taxon>Holdemania</taxon>
    </lineage>
</organism>
<dbReference type="EMBL" id="WKPI01000001">
    <property type="protein sequence ID" value="MSC31638.1"/>
    <property type="molecule type" value="Genomic_DNA"/>
</dbReference>
<comment type="function">
    <text evidence="2 7">Synthesizes alpha-1,4-glucan chains using ADP-glucose.</text>
</comment>
<keyword evidence="6 7" id="KW-0320">Glycogen biosynthesis</keyword>
<evidence type="ECO:0000313" key="12">
    <source>
        <dbReference type="Proteomes" id="UP000433575"/>
    </source>
</evidence>
<keyword evidence="4 7" id="KW-0328">Glycosyltransferase</keyword>
<dbReference type="InterPro" id="IPR001296">
    <property type="entry name" value="Glyco_trans_1"/>
</dbReference>
<protein>
    <recommendedName>
        <fullName evidence="7">Glycogen synthase</fullName>
        <ecNumber evidence="7">2.4.1.21</ecNumber>
    </recommendedName>
    <alternativeName>
        <fullName evidence="7">Starch [bacterial glycogen] synthase</fullName>
    </alternativeName>
</protein>
<dbReference type="SUPFAM" id="SSF53756">
    <property type="entry name" value="UDP-Glycosyltransferase/glycogen phosphorylase"/>
    <property type="match status" value="1"/>
</dbReference>
<dbReference type="GO" id="GO:0009011">
    <property type="term" value="F:alpha-1,4-glucan glucosyltransferase (ADP-glucose donor) activity"/>
    <property type="evidence" value="ECO:0007669"/>
    <property type="project" value="UniProtKB-UniRule"/>
</dbReference>
<dbReference type="EC" id="2.4.1.21" evidence="7"/>
<comment type="caution">
    <text evidence="10">The sequence shown here is derived from an EMBL/GenBank/DDBJ whole genome shotgun (WGS) entry which is preliminary data.</text>
</comment>
<evidence type="ECO:0000256" key="1">
    <source>
        <dbReference type="ARBA" id="ARBA00001478"/>
    </source>
</evidence>
<keyword evidence="13" id="KW-1185">Reference proteome</keyword>
<dbReference type="Proteomes" id="UP000433575">
    <property type="component" value="Unassembled WGS sequence"/>
</dbReference>
<dbReference type="GO" id="GO:0005978">
    <property type="term" value="P:glycogen biosynthetic process"/>
    <property type="evidence" value="ECO:0007669"/>
    <property type="project" value="UniProtKB-UniRule"/>
</dbReference>
<name>A0A6N7S1S5_9FIRM</name>
<keyword evidence="5 7" id="KW-0808">Transferase</keyword>
<evidence type="ECO:0000259" key="9">
    <source>
        <dbReference type="Pfam" id="PF08323"/>
    </source>
</evidence>
<dbReference type="PANTHER" id="PTHR45825">
    <property type="entry name" value="GRANULE-BOUND STARCH SYNTHASE 1, CHLOROPLASTIC/AMYLOPLASTIC"/>
    <property type="match status" value="1"/>
</dbReference>
<dbReference type="OrthoDB" id="9808590at2"/>
<comment type="pathway">
    <text evidence="7">Glycan biosynthesis; glycogen biosynthesis.</text>
</comment>
<evidence type="ECO:0000256" key="4">
    <source>
        <dbReference type="ARBA" id="ARBA00022676"/>
    </source>
</evidence>
<dbReference type="NCBIfam" id="NF001898">
    <property type="entry name" value="PRK00654.1-1"/>
    <property type="match status" value="1"/>
</dbReference>
<proteinExistence type="inferred from homology"/>
<dbReference type="CDD" id="cd03791">
    <property type="entry name" value="GT5_Glycogen_synthase_DULL1-like"/>
    <property type="match status" value="1"/>
</dbReference>
<feature type="domain" description="Starch synthase catalytic" evidence="9">
    <location>
        <begin position="4"/>
        <end position="237"/>
    </location>
</feature>
<gene>
    <name evidence="7 10" type="primary">glgA</name>
    <name evidence="11" type="ORF">GKD88_00655</name>
    <name evidence="10" type="ORF">GKE08_00650</name>
</gene>
<evidence type="ECO:0000259" key="8">
    <source>
        <dbReference type="Pfam" id="PF00534"/>
    </source>
</evidence>
<accession>A0A6N7S1S5</accession>
<dbReference type="Proteomes" id="UP000480929">
    <property type="component" value="Unassembled WGS sequence"/>
</dbReference>
<evidence type="ECO:0000256" key="7">
    <source>
        <dbReference type="HAMAP-Rule" id="MF_00484"/>
    </source>
</evidence>
<dbReference type="NCBIfam" id="TIGR02095">
    <property type="entry name" value="glgA"/>
    <property type="match status" value="1"/>
</dbReference>
<comment type="similarity">
    <text evidence="3 7">Belongs to the glycosyltransferase 1 family. Bacterial/plant glycogen synthase subfamily.</text>
</comment>
<dbReference type="GO" id="GO:0004373">
    <property type="term" value="F:alpha-1,4-glucan glucosyltransferase (UDP-glucose donor) activity"/>
    <property type="evidence" value="ECO:0007669"/>
    <property type="project" value="InterPro"/>
</dbReference>
<dbReference type="InterPro" id="IPR013534">
    <property type="entry name" value="Starch_synth_cat_dom"/>
</dbReference>
<evidence type="ECO:0000256" key="5">
    <source>
        <dbReference type="ARBA" id="ARBA00022679"/>
    </source>
</evidence>
<evidence type="ECO:0000256" key="6">
    <source>
        <dbReference type="ARBA" id="ARBA00023056"/>
    </source>
</evidence>
<evidence type="ECO:0000313" key="11">
    <source>
        <dbReference type="EMBL" id="MSC31638.1"/>
    </source>
</evidence>
<evidence type="ECO:0000256" key="3">
    <source>
        <dbReference type="ARBA" id="ARBA00010281"/>
    </source>
</evidence>
<comment type="catalytic activity">
    <reaction evidence="1 7">
        <text>[(1-&gt;4)-alpha-D-glucosyl](n) + ADP-alpha-D-glucose = [(1-&gt;4)-alpha-D-glucosyl](n+1) + ADP + H(+)</text>
        <dbReference type="Rhea" id="RHEA:18189"/>
        <dbReference type="Rhea" id="RHEA-COMP:9584"/>
        <dbReference type="Rhea" id="RHEA-COMP:9587"/>
        <dbReference type="ChEBI" id="CHEBI:15378"/>
        <dbReference type="ChEBI" id="CHEBI:15444"/>
        <dbReference type="ChEBI" id="CHEBI:57498"/>
        <dbReference type="ChEBI" id="CHEBI:456216"/>
        <dbReference type="EC" id="2.4.1.21"/>
    </reaction>
</comment>
<dbReference type="EMBL" id="WKPJ01000001">
    <property type="protein sequence ID" value="MSA87843.1"/>
    <property type="molecule type" value="Genomic_DNA"/>
</dbReference>
<evidence type="ECO:0000313" key="13">
    <source>
        <dbReference type="Proteomes" id="UP000480929"/>
    </source>
</evidence>
<dbReference type="InterPro" id="IPR011835">
    <property type="entry name" value="GS/SS"/>
</dbReference>
<dbReference type="RefSeq" id="WP_154237528.1">
    <property type="nucleotide sequence ID" value="NZ_CALJPI010000009.1"/>
</dbReference>
<evidence type="ECO:0000313" key="10">
    <source>
        <dbReference type="EMBL" id="MSA87843.1"/>
    </source>
</evidence>
<dbReference type="Pfam" id="PF00534">
    <property type="entry name" value="Glycos_transf_1"/>
    <property type="match status" value="1"/>
</dbReference>
<dbReference type="HAMAP" id="MF_00484">
    <property type="entry name" value="Glycogen_synth"/>
    <property type="match status" value="1"/>
</dbReference>
<dbReference type="Pfam" id="PF08323">
    <property type="entry name" value="Glyco_transf_5"/>
    <property type="match status" value="1"/>
</dbReference>
<dbReference type="UniPathway" id="UPA00164"/>
<feature type="domain" description="Glycosyl transferase family 1" evidence="8">
    <location>
        <begin position="296"/>
        <end position="427"/>
    </location>
</feature>
<feature type="binding site" evidence="7">
    <location>
        <position position="16"/>
    </location>
    <ligand>
        <name>ADP-alpha-D-glucose</name>
        <dbReference type="ChEBI" id="CHEBI:57498"/>
    </ligand>
</feature>
<dbReference type="AlphaFoldDB" id="A0A6N7S1S5"/>